<dbReference type="OrthoDB" id="3176171at2759"/>
<dbReference type="GO" id="GO:0016887">
    <property type="term" value="F:ATP hydrolysis activity"/>
    <property type="evidence" value="ECO:0000318"/>
    <property type="project" value="GO_Central"/>
</dbReference>
<evidence type="ECO:0000256" key="6">
    <source>
        <dbReference type="PROSITE-ProRule" id="PRU00283"/>
    </source>
</evidence>
<proteinExistence type="inferred from homology"/>
<dbReference type="GO" id="GO:0008017">
    <property type="term" value="F:microtubule binding"/>
    <property type="evidence" value="ECO:0000318"/>
    <property type="project" value="GO_Central"/>
</dbReference>
<feature type="domain" description="Kinesin motor" evidence="9">
    <location>
        <begin position="9"/>
        <end position="338"/>
    </location>
</feature>
<dbReference type="SUPFAM" id="SSF52540">
    <property type="entry name" value="P-loop containing nucleoside triphosphate hydrolases"/>
    <property type="match status" value="1"/>
</dbReference>
<dbReference type="GO" id="GO:0005524">
    <property type="term" value="F:ATP binding"/>
    <property type="evidence" value="ECO:0007669"/>
    <property type="project" value="UniProtKB-UniRule"/>
</dbReference>
<feature type="binding site" evidence="6">
    <location>
        <begin position="92"/>
        <end position="99"/>
    </location>
    <ligand>
        <name>ATP</name>
        <dbReference type="ChEBI" id="CHEBI:30616"/>
    </ligand>
</feature>
<comment type="subcellular location">
    <subcellularLocation>
        <location evidence="1">Cytoplasm</location>
    </subcellularLocation>
</comment>
<dbReference type="InterPro" id="IPR036961">
    <property type="entry name" value="Kinesin_motor_dom_sf"/>
</dbReference>
<dbReference type="KEGG" id="tva:4720689"/>
<dbReference type="InterPro" id="IPR019821">
    <property type="entry name" value="Kinesin_motor_CS"/>
</dbReference>
<dbReference type="FunFam" id="3.40.850.10:FF:000082">
    <property type="entry name" value="OSM3-like kinesin"/>
    <property type="match status" value="1"/>
</dbReference>
<evidence type="ECO:0000313" key="10">
    <source>
        <dbReference type="EMBL" id="EAY23723.1"/>
    </source>
</evidence>
<dbReference type="InterPro" id="IPR027640">
    <property type="entry name" value="Kinesin-like_fam"/>
</dbReference>
<dbReference type="PROSITE" id="PS50067">
    <property type="entry name" value="KINESIN_MOTOR_2"/>
    <property type="match status" value="1"/>
</dbReference>
<evidence type="ECO:0000256" key="4">
    <source>
        <dbReference type="ARBA" id="ARBA00022840"/>
    </source>
</evidence>
<dbReference type="SMART" id="SM00129">
    <property type="entry name" value="KISc"/>
    <property type="match status" value="1"/>
</dbReference>
<evidence type="ECO:0000256" key="7">
    <source>
        <dbReference type="RuleBase" id="RU000394"/>
    </source>
</evidence>
<keyword evidence="3 6" id="KW-0547">Nucleotide-binding</keyword>
<evidence type="ECO:0000256" key="8">
    <source>
        <dbReference type="SAM" id="MobiDB-lite"/>
    </source>
</evidence>
<keyword evidence="4 6" id="KW-0067">ATP-binding</keyword>
<dbReference type="VEuPathDB" id="TrichDB:TVAGG3_0993680"/>
<dbReference type="SMR" id="A2D7K6"/>
<dbReference type="Gene3D" id="3.40.850.10">
    <property type="entry name" value="Kinesin motor domain"/>
    <property type="match status" value="1"/>
</dbReference>
<feature type="compositionally biased region" description="Basic and acidic residues" evidence="8">
    <location>
        <begin position="380"/>
        <end position="393"/>
    </location>
</feature>
<dbReference type="PANTHER" id="PTHR47969:SF15">
    <property type="entry name" value="CHROMOSOME-ASSOCIATED KINESIN KIF4A-RELATED"/>
    <property type="match status" value="1"/>
</dbReference>
<dbReference type="eggNOG" id="KOG4280">
    <property type="taxonomic scope" value="Eukaryota"/>
</dbReference>
<dbReference type="GO" id="GO:0007018">
    <property type="term" value="P:microtubule-based movement"/>
    <property type="evidence" value="ECO:0000318"/>
    <property type="project" value="GO_Central"/>
</dbReference>
<accession>A2D7K6</accession>
<evidence type="ECO:0000256" key="2">
    <source>
        <dbReference type="ARBA" id="ARBA00022490"/>
    </source>
</evidence>
<sequence>MSSAKTRESVKVAVRVRPMNSKEKNEKYSNIVRADKRNSSIYVKNPQGSELQFTYDFVYPENTTQEEIYENTAAPIVAGVLEGFNGTIFAYGQTGTGKTYTMDGIADDKERRGIVPRAFEHIFDFATANADTHKIVISVTYVELYNEEIRDLLISSKEKPVPLKIHEDPQKGFIINGVKSRPANSFEELCKIQRVGFKRRMTRKTNMNDDSSRSHSVLTLTIETLTEIEGSQHVRQGRLNLVDLAGSERIEKTKCDKDGVIEGISINYALMVLGNCISALTTKGTLHIPYRDSSLTKLLRDSLGGNARTAMIANIGPADFNFNETVATLRYAERAKKIENKPSVNMDPKDAMLLEMQKEMQRLQDQIKGGPAKPSPEQLKAMEEQLEKERQKISESTSMEEEQKEKLSKQLEKKKKKIEEEKARLEHHQKKLEEMSKYLVGGQTNLVQRTKEQEAEIQRAKEAMQKRVEKQKEIEKELNDKKQQAKDLIAQCKDLNDKVKVVRQIHKDMCDNYKNLQNKFPEVQKQISEDREQISGEIESLQKQIAALTLVIDNFMPEEEANEGKNNFEYDKEARKWIPKEKSKEEVLNKITNVKRPKSANGLPRPTFISGGKKLSQQPAQDEIEILNLEPMPIESFVKDGPPIIDLGAYEEEIEKEFAKDDEADLEVEIPNNLPGYM</sequence>
<protein>
    <recommendedName>
        <fullName evidence="7">Kinesin-like protein</fullName>
    </recommendedName>
</protein>
<evidence type="ECO:0000259" key="9">
    <source>
        <dbReference type="PROSITE" id="PS50067"/>
    </source>
</evidence>
<dbReference type="InParanoid" id="A2D7K6"/>
<dbReference type="VEuPathDB" id="TrichDB:TVAG_120610"/>
<dbReference type="GO" id="GO:0005874">
    <property type="term" value="C:microtubule"/>
    <property type="evidence" value="ECO:0000318"/>
    <property type="project" value="GO_Central"/>
</dbReference>
<evidence type="ECO:0000256" key="1">
    <source>
        <dbReference type="ARBA" id="ARBA00004496"/>
    </source>
</evidence>
<keyword evidence="5" id="KW-0175">Coiled coil</keyword>
<dbReference type="OMA" id="MECLVEF"/>
<dbReference type="EMBL" id="DS113177">
    <property type="protein sequence ID" value="EAY23723.1"/>
    <property type="molecule type" value="Genomic_DNA"/>
</dbReference>
<reference evidence="10" key="2">
    <citation type="journal article" date="2007" name="Science">
        <title>Draft genome sequence of the sexually transmitted pathogen Trichomonas vaginalis.</title>
        <authorList>
            <person name="Carlton J.M."/>
            <person name="Hirt R.P."/>
            <person name="Silva J.C."/>
            <person name="Delcher A.L."/>
            <person name="Schatz M."/>
            <person name="Zhao Q."/>
            <person name="Wortman J.R."/>
            <person name="Bidwell S.L."/>
            <person name="Alsmark U.C.M."/>
            <person name="Besteiro S."/>
            <person name="Sicheritz-Ponten T."/>
            <person name="Noel C.J."/>
            <person name="Dacks J.B."/>
            <person name="Foster P.G."/>
            <person name="Simillion C."/>
            <person name="Van de Peer Y."/>
            <person name="Miranda-Saavedra D."/>
            <person name="Barton G.J."/>
            <person name="Westrop G.D."/>
            <person name="Mueller S."/>
            <person name="Dessi D."/>
            <person name="Fiori P.L."/>
            <person name="Ren Q."/>
            <person name="Paulsen I."/>
            <person name="Zhang H."/>
            <person name="Bastida-Corcuera F.D."/>
            <person name="Simoes-Barbosa A."/>
            <person name="Brown M.T."/>
            <person name="Hayes R.D."/>
            <person name="Mukherjee M."/>
            <person name="Okumura C.Y."/>
            <person name="Schneider R."/>
            <person name="Smith A.J."/>
            <person name="Vanacova S."/>
            <person name="Villalvazo M."/>
            <person name="Haas B.J."/>
            <person name="Pertea M."/>
            <person name="Feldblyum T.V."/>
            <person name="Utterback T.R."/>
            <person name="Shu C.L."/>
            <person name="Osoegawa K."/>
            <person name="de Jong P.J."/>
            <person name="Hrdy I."/>
            <person name="Horvathova L."/>
            <person name="Zubacova Z."/>
            <person name="Dolezal P."/>
            <person name="Malik S.B."/>
            <person name="Logsdon J.M. Jr."/>
            <person name="Henze K."/>
            <person name="Gupta A."/>
            <person name="Wang C.C."/>
            <person name="Dunne R.L."/>
            <person name="Upcroft J.A."/>
            <person name="Upcroft P."/>
            <person name="White O."/>
            <person name="Salzberg S.L."/>
            <person name="Tang P."/>
            <person name="Chiu C.-H."/>
            <person name="Lee Y.-S."/>
            <person name="Embley T.M."/>
            <person name="Coombs G.H."/>
            <person name="Mottram J.C."/>
            <person name="Tachezy J."/>
            <person name="Fraser-Liggett C.M."/>
            <person name="Johnson P.J."/>
        </authorList>
    </citation>
    <scope>NUCLEOTIDE SEQUENCE [LARGE SCALE GENOMIC DNA]</scope>
    <source>
        <strain evidence="10">G3</strain>
    </source>
</reference>
<dbReference type="PROSITE" id="PS00411">
    <property type="entry name" value="KINESIN_MOTOR_1"/>
    <property type="match status" value="1"/>
</dbReference>
<dbReference type="InterPro" id="IPR001752">
    <property type="entry name" value="Kinesin_motor_dom"/>
</dbReference>
<dbReference type="GO" id="GO:0005737">
    <property type="term" value="C:cytoplasm"/>
    <property type="evidence" value="ECO:0000318"/>
    <property type="project" value="GO_Central"/>
</dbReference>
<keyword evidence="2" id="KW-0963">Cytoplasm</keyword>
<keyword evidence="6 7" id="KW-0505">Motor protein</keyword>
<dbReference type="RefSeq" id="XP_001276971.1">
    <property type="nucleotide sequence ID" value="XM_001276970.1"/>
</dbReference>
<name>A2D7K6_TRIV3</name>
<organism evidence="10 11">
    <name type="scientific">Trichomonas vaginalis (strain ATCC PRA-98 / G3)</name>
    <dbReference type="NCBI Taxonomy" id="412133"/>
    <lineage>
        <taxon>Eukaryota</taxon>
        <taxon>Metamonada</taxon>
        <taxon>Parabasalia</taxon>
        <taxon>Trichomonadida</taxon>
        <taxon>Trichomonadidae</taxon>
        <taxon>Trichomonas</taxon>
    </lineage>
</organism>
<comment type="similarity">
    <text evidence="6 7">Belongs to the TRAFAC class myosin-kinesin ATPase superfamily. Kinesin family.</text>
</comment>
<gene>
    <name evidence="10" type="ORF">TVAG_120610</name>
</gene>
<feature type="region of interest" description="Disordered" evidence="8">
    <location>
        <begin position="365"/>
        <end position="415"/>
    </location>
</feature>
<dbReference type="PRINTS" id="PR00380">
    <property type="entry name" value="KINESINHEAVY"/>
</dbReference>
<dbReference type="Pfam" id="PF00225">
    <property type="entry name" value="Kinesin"/>
    <property type="match status" value="1"/>
</dbReference>
<dbReference type="STRING" id="5722.A2D7K6"/>
<dbReference type="PANTHER" id="PTHR47969">
    <property type="entry name" value="CHROMOSOME-ASSOCIATED KINESIN KIF4A-RELATED"/>
    <property type="match status" value="1"/>
</dbReference>
<feature type="compositionally biased region" description="Basic and acidic residues" evidence="8">
    <location>
        <begin position="401"/>
        <end position="415"/>
    </location>
</feature>
<evidence type="ECO:0000256" key="5">
    <source>
        <dbReference type="ARBA" id="ARBA00023054"/>
    </source>
</evidence>
<dbReference type="GO" id="GO:0003777">
    <property type="term" value="F:microtubule motor activity"/>
    <property type="evidence" value="ECO:0000318"/>
    <property type="project" value="GO_Central"/>
</dbReference>
<keyword evidence="11" id="KW-1185">Reference proteome</keyword>
<dbReference type="Proteomes" id="UP000001542">
    <property type="component" value="Unassembled WGS sequence"/>
</dbReference>
<dbReference type="InterPro" id="IPR027417">
    <property type="entry name" value="P-loop_NTPase"/>
</dbReference>
<reference evidence="10" key="1">
    <citation type="submission" date="2006-10" db="EMBL/GenBank/DDBJ databases">
        <authorList>
            <person name="Amadeo P."/>
            <person name="Zhao Q."/>
            <person name="Wortman J."/>
            <person name="Fraser-Liggett C."/>
            <person name="Carlton J."/>
        </authorList>
    </citation>
    <scope>NUCLEOTIDE SEQUENCE</scope>
    <source>
        <strain evidence="10">G3</strain>
    </source>
</reference>
<dbReference type="AlphaFoldDB" id="A2D7K6"/>
<dbReference type="GO" id="GO:0005871">
    <property type="term" value="C:kinesin complex"/>
    <property type="evidence" value="ECO:0000318"/>
    <property type="project" value="GO_Central"/>
</dbReference>
<evidence type="ECO:0000313" key="11">
    <source>
        <dbReference type="Proteomes" id="UP000001542"/>
    </source>
</evidence>
<evidence type="ECO:0000256" key="3">
    <source>
        <dbReference type="ARBA" id="ARBA00022741"/>
    </source>
</evidence>
<keyword evidence="7" id="KW-0493">Microtubule</keyword>